<reference evidence="1" key="1">
    <citation type="journal article" date="2020" name="Fungal Divers.">
        <title>Resolving the Mortierellaceae phylogeny through synthesis of multi-gene phylogenetics and phylogenomics.</title>
        <authorList>
            <person name="Vandepol N."/>
            <person name="Liber J."/>
            <person name="Desiro A."/>
            <person name="Na H."/>
            <person name="Kennedy M."/>
            <person name="Barry K."/>
            <person name="Grigoriev I.V."/>
            <person name="Miller A.N."/>
            <person name="O'Donnell K."/>
            <person name="Stajich J.E."/>
            <person name="Bonito G."/>
        </authorList>
    </citation>
    <scope>NUCLEOTIDE SEQUENCE</scope>
    <source>
        <strain evidence="1">CK1249</strain>
    </source>
</reference>
<dbReference type="EMBL" id="JAAAHY010001389">
    <property type="protein sequence ID" value="KAF9949636.1"/>
    <property type="molecule type" value="Genomic_DNA"/>
</dbReference>
<name>A0A9P6IVG8_MORAP</name>
<sequence length="86" mass="9658">MAPPGGYYGARPEVEIYVDGSRCMIDGIWYKPSDSVVVLDAAIGKYNAKYLFLANDEIMLQRTDGSKTRLHLSLFRGRKLCMQPKA</sequence>
<proteinExistence type="predicted"/>
<gene>
    <name evidence="1" type="ORF">BGZ70_001678</name>
</gene>
<organism evidence="1 2">
    <name type="scientific">Mortierella alpina</name>
    <name type="common">Oleaginous fungus</name>
    <name type="synonym">Mortierella renispora</name>
    <dbReference type="NCBI Taxonomy" id="64518"/>
    <lineage>
        <taxon>Eukaryota</taxon>
        <taxon>Fungi</taxon>
        <taxon>Fungi incertae sedis</taxon>
        <taxon>Mucoromycota</taxon>
        <taxon>Mortierellomycotina</taxon>
        <taxon>Mortierellomycetes</taxon>
        <taxon>Mortierellales</taxon>
        <taxon>Mortierellaceae</taxon>
        <taxon>Mortierella</taxon>
    </lineage>
</organism>
<evidence type="ECO:0000313" key="2">
    <source>
        <dbReference type="Proteomes" id="UP000738359"/>
    </source>
</evidence>
<comment type="caution">
    <text evidence="1">The sequence shown here is derived from an EMBL/GenBank/DDBJ whole genome shotgun (WGS) entry which is preliminary data.</text>
</comment>
<dbReference type="AlphaFoldDB" id="A0A9P6IVG8"/>
<evidence type="ECO:0000313" key="1">
    <source>
        <dbReference type="EMBL" id="KAF9949636.1"/>
    </source>
</evidence>
<accession>A0A9P6IVG8</accession>
<dbReference type="Proteomes" id="UP000738359">
    <property type="component" value="Unassembled WGS sequence"/>
</dbReference>
<dbReference type="OrthoDB" id="20886at2759"/>
<keyword evidence="2" id="KW-1185">Reference proteome</keyword>
<protein>
    <submittedName>
        <fullName evidence="1">Uncharacterized protein</fullName>
    </submittedName>
</protein>